<protein>
    <recommendedName>
        <fullName evidence="3">Transposase</fullName>
    </recommendedName>
</protein>
<feature type="non-terminal residue" evidence="1">
    <location>
        <position position="1"/>
    </location>
</feature>
<dbReference type="PATRIC" id="fig|1121022.4.peg.4809"/>
<evidence type="ECO:0008006" key="3">
    <source>
        <dbReference type="Google" id="ProtNLM"/>
    </source>
</evidence>
<organism evidence="1 2">
    <name type="scientific">Asticcacaulis benevestitus DSM 16100 = ATCC BAA-896</name>
    <dbReference type="NCBI Taxonomy" id="1121022"/>
    <lineage>
        <taxon>Bacteria</taxon>
        <taxon>Pseudomonadati</taxon>
        <taxon>Pseudomonadota</taxon>
        <taxon>Alphaproteobacteria</taxon>
        <taxon>Caulobacterales</taxon>
        <taxon>Caulobacteraceae</taxon>
        <taxon>Asticcacaulis</taxon>
    </lineage>
</organism>
<evidence type="ECO:0000313" key="2">
    <source>
        <dbReference type="Proteomes" id="UP000017837"/>
    </source>
</evidence>
<dbReference type="AlphaFoldDB" id="V4NQ55"/>
<dbReference type="Pfam" id="PF01527">
    <property type="entry name" value="HTH_Tnp_1"/>
    <property type="match status" value="1"/>
</dbReference>
<keyword evidence="2" id="KW-1185">Reference proteome</keyword>
<dbReference type="GO" id="GO:0043565">
    <property type="term" value="F:sequence-specific DNA binding"/>
    <property type="evidence" value="ECO:0007669"/>
    <property type="project" value="InterPro"/>
</dbReference>
<dbReference type="eggNOG" id="COG2963">
    <property type="taxonomic scope" value="Bacteria"/>
</dbReference>
<dbReference type="InterPro" id="IPR036388">
    <property type="entry name" value="WH-like_DNA-bd_sf"/>
</dbReference>
<dbReference type="GO" id="GO:0006313">
    <property type="term" value="P:DNA transposition"/>
    <property type="evidence" value="ECO:0007669"/>
    <property type="project" value="InterPro"/>
</dbReference>
<proteinExistence type="predicted"/>
<dbReference type="InterPro" id="IPR010921">
    <property type="entry name" value="Trp_repressor/repl_initiator"/>
</dbReference>
<reference evidence="1 2" key="1">
    <citation type="journal article" date="2014" name="Nature">
        <title>Sequential evolution of bacterial morphology by co-option of a developmental regulator.</title>
        <authorList>
            <person name="Jiang C."/>
            <person name="Brown P.J."/>
            <person name="Ducret A."/>
            <person name="Brun Y.V."/>
        </authorList>
    </citation>
    <scope>NUCLEOTIDE SEQUENCE [LARGE SCALE GENOMIC DNA]</scope>
    <source>
        <strain evidence="1 2">DSM 16100</strain>
    </source>
</reference>
<dbReference type="SUPFAM" id="SSF48295">
    <property type="entry name" value="TrpR-like"/>
    <property type="match status" value="1"/>
</dbReference>
<comment type="caution">
    <text evidence="1">The sequence shown here is derived from an EMBL/GenBank/DDBJ whole genome shotgun (WGS) entry which is preliminary data.</text>
</comment>
<dbReference type="GO" id="GO:0004803">
    <property type="term" value="F:transposase activity"/>
    <property type="evidence" value="ECO:0007669"/>
    <property type="project" value="InterPro"/>
</dbReference>
<dbReference type="EMBL" id="AWGB01000151">
    <property type="protein sequence ID" value="ESQ75475.1"/>
    <property type="molecule type" value="Genomic_DNA"/>
</dbReference>
<sequence>IRKKHSPEFKAKVAMAALREEGTVSELASKYGVHPSQINTWKKAAQDGMAALFEGDKKAAKSEAADKTKLDELHAKIGRLTIENDFFRERSGR</sequence>
<accession>V4NQ55</accession>
<dbReference type="Gene3D" id="1.10.10.10">
    <property type="entry name" value="Winged helix-like DNA-binding domain superfamily/Winged helix DNA-binding domain"/>
    <property type="match status" value="1"/>
</dbReference>
<dbReference type="InterPro" id="IPR002514">
    <property type="entry name" value="Transposase_8"/>
</dbReference>
<name>V4NQ55_9CAUL</name>
<evidence type="ECO:0000313" key="1">
    <source>
        <dbReference type="EMBL" id="ESQ75475.1"/>
    </source>
</evidence>
<dbReference type="Proteomes" id="UP000017837">
    <property type="component" value="Unassembled WGS sequence"/>
</dbReference>
<gene>
    <name evidence="1" type="ORF">ABENE_23530</name>
</gene>